<evidence type="ECO:0000259" key="1">
    <source>
        <dbReference type="Pfam" id="PF25210"/>
    </source>
</evidence>
<accession>A0ABC8K3E7</accession>
<sequence>MTPIPPCPSFHPREGFSVVSLDCGIYVIGGSRKRKNSRSPRVLLLDCRTHTWRQVPSMTVARRDAVAGVVNGKIYVLGGCKRYENYGEVFDPETQTWTTLPPVPGTVMSGSVIWEVSFRKFMVMGEKFYAVPICIWYRASLLSYSPNEGIWERGMKDIDVSMLGTKSYCFSKAENVLYSCDDLGNVYWRETEDPSEWKQVKRGLGALHSYFDKPMASIIWDTAPCDELFKGYSKVLRNVGTNILIFWFKYNPNKSNVDIWCAEISLERCHDISEISGKIEWLQPVAEVEGHPASHVNVLHSAYVNV</sequence>
<evidence type="ECO:0000313" key="3">
    <source>
        <dbReference type="Proteomes" id="UP001642260"/>
    </source>
</evidence>
<proteinExistence type="predicted"/>
<protein>
    <recommendedName>
        <fullName evidence="1">FKB95-like N-terminal Kelch domain-containing protein</fullName>
    </recommendedName>
</protein>
<name>A0ABC8K3E7_ERUVS</name>
<dbReference type="Pfam" id="PF25210">
    <property type="entry name" value="Kelch_FKB95"/>
    <property type="match status" value="1"/>
</dbReference>
<comment type="caution">
    <text evidence="2">The sequence shown here is derived from an EMBL/GenBank/DDBJ whole genome shotgun (WGS) entry which is preliminary data.</text>
</comment>
<dbReference type="InterPro" id="IPR050354">
    <property type="entry name" value="F-box/kelch-repeat_ARATH"/>
</dbReference>
<dbReference type="PANTHER" id="PTHR24414:SF178">
    <property type="entry name" value="F-BOX DOMAIN-CONTAINING PROTEIN"/>
    <property type="match status" value="1"/>
</dbReference>
<organism evidence="2 3">
    <name type="scientific">Eruca vesicaria subsp. sativa</name>
    <name type="common">Garden rocket</name>
    <name type="synonym">Eruca sativa</name>
    <dbReference type="NCBI Taxonomy" id="29727"/>
    <lineage>
        <taxon>Eukaryota</taxon>
        <taxon>Viridiplantae</taxon>
        <taxon>Streptophyta</taxon>
        <taxon>Embryophyta</taxon>
        <taxon>Tracheophyta</taxon>
        <taxon>Spermatophyta</taxon>
        <taxon>Magnoliopsida</taxon>
        <taxon>eudicotyledons</taxon>
        <taxon>Gunneridae</taxon>
        <taxon>Pentapetalae</taxon>
        <taxon>rosids</taxon>
        <taxon>malvids</taxon>
        <taxon>Brassicales</taxon>
        <taxon>Brassicaceae</taxon>
        <taxon>Brassiceae</taxon>
        <taxon>Eruca</taxon>
    </lineage>
</organism>
<dbReference type="InterPro" id="IPR006652">
    <property type="entry name" value="Kelch_1"/>
</dbReference>
<dbReference type="SMART" id="SM00612">
    <property type="entry name" value="Kelch"/>
    <property type="match status" value="2"/>
</dbReference>
<gene>
    <name evidence="2" type="ORF">ERUC_LOCUS16408</name>
</gene>
<dbReference type="EMBL" id="CAKOAT010152931">
    <property type="protein sequence ID" value="CAH8344676.1"/>
    <property type="molecule type" value="Genomic_DNA"/>
</dbReference>
<dbReference type="Gene3D" id="2.120.10.80">
    <property type="entry name" value="Kelch-type beta propeller"/>
    <property type="match status" value="1"/>
</dbReference>
<dbReference type="SUPFAM" id="SSF117281">
    <property type="entry name" value="Kelch motif"/>
    <property type="match status" value="1"/>
</dbReference>
<dbReference type="InterPro" id="IPR057499">
    <property type="entry name" value="Kelch_FKB95"/>
</dbReference>
<keyword evidence="3" id="KW-1185">Reference proteome</keyword>
<dbReference type="Proteomes" id="UP001642260">
    <property type="component" value="Unassembled WGS sequence"/>
</dbReference>
<evidence type="ECO:0000313" key="2">
    <source>
        <dbReference type="EMBL" id="CAH8344676.1"/>
    </source>
</evidence>
<feature type="domain" description="FKB95-like N-terminal Kelch" evidence="1">
    <location>
        <begin position="3"/>
        <end position="285"/>
    </location>
</feature>
<dbReference type="PANTHER" id="PTHR24414">
    <property type="entry name" value="F-BOX/KELCH-REPEAT PROTEIN SKIP4"/>
    <property type="match status" value="1"/>
</dbReference>
<dbReference type="InterPro" id="IPR015915">
    <property type="entry name" value="Kelch-typ_b-propeller"/>
</dbReference>
<dbReference type="AlphaFoldDB" id="A0ABC8K3E7"/>
<reference evidence="2 3" key="1">
    <citation type="submission" date="2022-03" db="EMBL/GenBank/DDBJ databases">
        <authorList>
            <person name="Macdonald S."/>
            <person name="Ahmed S."/>
            <person name="Newling K."/>
        </authorList>
    </citation>
    <scope>NUCLEOTIDE SEQUENCE [LARGE SCALE GENOMIC DNA]</scope>
</reference>